<gene>
    <name evidence="3" type="ORF">F8C90_03565</name>
</gene>
<feature type="domain" description="Transposase InsH N-terminal" evidence="2">
    <location>
        <begin position="19"/>
        <end position="102"/>
    </location>
</feature>
<dbReference type="Proteomes" id="UP000468668">
    <property type="component" value="Unassembled WGS sequence"/>
</dbReference>
<evidence type="ECO:0000313" key="3">
    <source>
        <dbReference type="EMBL" id="KAB1641589.1"/>
    </source>
</evidence>
<dbReference type="PANTHER" id="PTHR35604:SF2">
    <property type="entry name" value="TRANSPOSASE INSH FOR INSERTION SEQUENCE ELEMENT IS5A-RELATED"/>
    <property type="match status" value="1"/>
</dbReference>
<protein>
    <submittedName>
        <fullName evidence="3">Transposase</fullName>
    </submittedName>
</protein>
<name>A0A6N6NMX0_9ACTN</name>
<dbReference type="PANTHER" id="PTHR35604">
    <property type="entry name" value="TRANSPOSASE INSH FOR INSERTION SEQUENCE ELEMENT IS5A-RELATED"/>
    <property type="match status" value="1"/>
</dbReference>
<feature type="region of interest" description="Disordered" evidence="1">
    <location>
        <begin position="108"/>
        <end position="149"/>
    </location>
</feature>
<dbReference type="InterPro" id="IPR008490">
    <property type="entry name" value="Transposase_InsH_N"/>
</dbReference>
<keyword evidence="4" id="KW-1185">Reference proteome</keyword>
<dbReference type="RefSeq" id="WP_158049078.1">
    <property type="nucleotide sequence ID" value="NZ_WAJR01000005.1"/>
</dbReference>
<dbReference type="GeneID" id="98657482"/>
<dbReference type="Pfam" id="PF05598">
    <property type="entry name" value="DUF772"/>
    <property type="match status" value="1"/>
</dbReference>
<sequence>MDRQTAFADIENASRRRATKREAFLEAMDAAVPWAELIAAVEPFHYPGKRGRRPIGVERMLHMYFLQLWSSLSDEGVEEAICNSRAFSRFMGVRFGLGDWVPLRHRALEVPPHRRGERPGRRDSGEGQRGPGGQGNHDAQKIAYSGDRQ</sequence>
<feature type="compositionally biased region" description="Basic and acidic residues" evidence="1">
    <location>
        <begin position="108"/>
        <end position="126"/>
    </location>
</feature>
<organism evidence="3 4">
    <name type="scientific">Ellagibacter isourolithinifaciens</name>
    <dbReference type="NCBI Taxonomy" id="2137581"/>
    <lineage>
        <taxon>Bacteria</taxon>
        <taxon>Bacillati</taxon>
        <taxon>Actinomycetota</taxon>
        <taxon>Coriobacteriia</taxon>
        <taxon>Eggerthellales</taxon>
        <taxon>Eggerthellaceae</taxon>
        <taxon>Ellagibacter</taxon>
    </lineage>
</organism>
<proteinExistence type="predicted"/>
<reference evidence="3 4" key="1">
    <citation type="submission" date="2019-09" db="EMBL/GenBank/DDBJ databases">
        <title>Whole genome shotgun sequencing (WGS) of Ellagibacter isourolithinifaciens DSM 104140(T) and Adlercreutzia muris DSM 29508(T).</title>
        <authorList>
            <person name="Stoll D.A."/>
            <person name="Danylec N."/>
            <person name="Huch M."/>
        </authorList>
    </citation>
    <scope>NUCLEOTIDE SEQUENCE [LARGE SCALE GENOMIC DNA]</scope>
    <source>
        <strain evidence="3 4">DSM 104140</strain>
    </source>
</reference>
<dbReference type="AlphaFoldDB" id="A0A6N6NMX0"/>
<evidence type="ECO:0000313" key="4">
    <source>
        <dbReference type="Proteomes" id="UP000468668"/>
    </source>
</evidence>
<evidence type="ECO:0000259" key="2">
    <source>
        <dbReference type="Pfam" id="PF05598"/>
    </source>
</evidence>
<accession>A0A6N6NMX0</accession>
<dbReference type="OrthoDB" id="9774608at2"/>
<comment type="caution">
    <text evidence="3">The sequence shown here is derived from an EMBL/GenBank/DDBJ whole genome shotgun (WGS) entry which is preliminary data.</text>
</comment>
<evidence type="ECO:0000256" key="1">
    <source>
        <dbReference type="SAM" id="MobiDB-lite"/>
    </source>
</evidence>
<dbReference type="EMBL" id="WAJR01000005">
    <property type="protein sequence ID" value="KAB1641589.1"/>
    <property type="molecule type" value="Genomic_DNA"/>
</dbReference>